<keyword evidence="3 8" id="KW-0418">Kinase</keyword>
<feature type="transmembrane region" description="Helical" evidence="6">
    <location>
        <begin position="328"/>
        <end position="349"/>
    </location>
</feature>
<dbReference type="InterPro" id="IPR000719">
    <property type="entry name" value="Prot_kinase_dom"/>
</dbReference>
<keyword evidence="1" id="KW-0808">Transferase</keyword>
<keyword evidence="6" id="KW-0472">Membrane</keyword>
<keyword evidence="2" id="KW-0547">Nucleotide-binding</keyword>
<dbReference type="PROSITE" id="PS50011">
    <property type="entry name" value="PROTEIN_KINASE_DOM"/>
    <property type="match status" value="1"/>
</dbReference>
<dbReference type="EMBL" id="JACDUR010000002">
    <property type="protein sequence ID" value="MBA2890416.1"/>
    <property type="molecule type" value="Genomic_DNA"/>
</dbReference>
<feature type="region of interest" description="Disordered" evidence="5">
    <location>
        <begin position="259"/>
        <end position="325"/>
    </location>
</feature>
<dbReference type="PROSITE" id="PS00108">
    <property type="entry name" value="PROTEIN_KINASE_ST"/>
    <property type="match status" value="1"/>
</dbReference>
<gene>
    <name evidence="8" type="ORF">HNR30_001757</name>
</gene>
<comment type="caution">
    <text evidence="8">The sequence shown here is derived from an EMBL/GenBank/DDBJ whole genome shotgun (WGS) entry which is preliminary data.</text>
</comment>
<dbReference type="GO" id="GO:0004674">
    <property type="term" value="F:protein serine/threonine kinase activity"/>
    <property type="evidence" value="ECO:0007669"/>
    <property type="project" value="UniProtKB-KW"/>
</dbReference>
<dbReference type="SUPFAM" id="SSF56112">
    <property type="entry name" value="Protein kinase-like (PK-like)"/>
    <property type="match status" value="1"/>
</dbReference>
<dbReference type="GO" id="GO:0005524">
    <property type="term" value="F:ATP binding"/>
    <property type="evidence" value="ECO:0007669"/>
    <property type="project" value="UniProtKB-KW"/>
</dbReference>
<dbReference type="PANTHER" id="PTHR43289">
    <property type="entry name" value="MITOGEN-ACTIVATED PROTEIN KINASE KINASE KINASE 20-RELATED"/>
    <property type="match status" value="1"/>
</dbReference>
<keyword evidence="8" id="KW-0723">Serine/threonine-protein kinase</keyword>
<keyword evidence="9" id="KW-1185">Reference proteome</keyword>
<keyword evidence="4" id="KW-0067">ATP-binding</keyword>
<dbReference type="Proteomes" id="UP000530928">
    <property type="component" value="Unassembled WGS sequence"/>
</dbReference>
<evidence type="ECO:0000256" key="3">
    <source>
        <dbReference type="ARBA" id="ARBA00022777"/>
    </source>
</evidence>
<evidence type="ECO:0000256" key="4">
    <source>
        <dbReference type="ARBA" id="ARBA00022840"/>
    </source>
</evidence>
<dbReference type="PANTHER" id="PTHR43289:SF34">
    <property type="entry name" value="SERINE_THREONINE-PROTEIN KINASE YBDM-RELATED"/>
    <property type="match status" value="1"/>
</dbReference>
<feature type="domain" description="Protein kinase" evidence="7">
    <location>
        <begin position="16"/>
        <end position="271"/>
    </location>
</feature>
<dbReference type="Gene3D" id="1.10.510.10">
    <property type="entry name" value="Transferase(Phosphotransferase) domain 1"/>
    <property type="match status" value="1"/>
</dbReference>
<dbReference type="RefSeq" id="WP_181609241.1">
    <property type="nucleotide sequence ID" value="NZ_BAABAM010000006.1"/>
</dbReference>
<accession>A0A7W0CG01</accession>
<feature type="compositionally biased region" description="Low complexity" evidence="5">
    <location>
        <begin position="363"/>
        <end position="409"/>
    </location>
</feature>
<feature type="compositionally biased region" description="Low complexity" evidence="5">
    <location>
        <begin position="294"/>
        <end position="325"/>
    </location>
</feature>
<evidence type="ECO:0000256" key="1">
    <source>
        <dbReference type="ARBA" id="ARBA00022679"/>
    </source>
</evidence>
<proteinExistence type="predicted"/>
<evidence type="ECO:0000256" key="5">
    <source>
        <dbReference type="SAM" id="MobiDB-lite"/>
    </source>
</evidence>
<feature type="compositionally biased region" description="Polar residues" evidence="5">
    <location>
        <begin position="424"/>
        <end position="434"/>
    </location>
</feature>
<evidence type="ECO:0000313" key="9">
    <source>
        <dbReference type="Proteomes" id="UP000530928"/>
    </source>
</evidence>
<dbReference type="InterPro" id="IPR011009">
    <property type="entry name" value="Kinase-like_dom_sf"/>
</dbReference>
<evidence type="ECO:0000313" key="8">
    <source>
        <dbReference type="EMBL" id="MBA2890416.1"/>
    </source>
</evidence>
<dbReference type="InterPro" id="IPR008271">
    <property type="entry name" value="Ser/Thr_kinase_AS"/>
</dbReference>
<organism evidence="8 9">
    <name type="scientific">Nonomuraea soli</name>
    <dbReference type="NCBI Taxonomy" id="1032476"/>
    <lineage>
        <taxon>Bacteria</taxon>
        <taxon>Bacillati</taxon>
        <taxon>Actinomycetota</taxon>
        <taxon>Actinomycetes</taxon>
        <taxon>Streptosporangiales</taxon>
        <taxon>Streptosporangiaceae</taxon>
        <taxon>Nonomuraea</taxon>
    </lineage>
</organism>
<reference evidence="8 9" key="1">
    <citation type="submission" date="2020-07" db="EMBL/GenBank/DDBJ databases">
        <title>Genomic Encyclopedia of Type Strains, Phase IV (KMG-IV): sequencing the most valuable type-strain genomes for metagenomic binning, comparative biology and taxonomic classification.</title>
        <authorList>
            <person name="Goeker M."/>
        </authorList>
    </citation>
    <scope>NUCLEOTIDE SEQUENCE [LARGE SCALE GENOMIC DNA]</scope>
    <source>
        <strain evidence="8 9">DSM 45533</strain>
    </source>
</reference>
<keyword evidence="6" id="KW-1133">Transmembrane helix</keyword>
<dbReference type="AlphaFoldDB" id="A0A7W0CG01"/>
<sequence>MVFPLEPDDPPQLGPYRLAGRLGEGGQGVVYLGFDGAGERVAVKLLSHGDRETRARLARELQALESVASFCTARVLDASVEHQRPWVVSEFVDGPSLAQRVYDKGPMRGGELERLVIGTATALAAIHAAGVVHRDFKPGNVLLGPDGPRVVDFGIARAEGASTMTSGLIGTPAYMAPEQINGSAASPASDVFAWAATMLYAATGSSPFGADTVPAVMQRVLFAEPDVSVFPPRLRGLLGAALSKDPTQRPPARDLMVALVNPGTSGPQPSFPPSQPGFPVSQPGGVHGGGAQGGPFAAAMASRPPGTTGPASPSAPTAPGSGRSRRGLVVSSVAIVAALAVLAGVVLWLNRGPATTLTTVVTPAPTGAAKSDPVPSQDDTGPGQDDTTPSQDTTPGQDDTTPPQRTRPPAQENAKIPERFAGTWSGQTTSTNPMNADGAVNTVVLTPGESTAQWSEKDATVDCTATIELVSVKGNTLTFSLGTSKGGCIPGTIWLDLEGDDLTYTYRDTPGMELVTETGKLRKQ</sequence>
<name>A0A7W0CG01_9ACTN</name>
<dbReference type="Pfam" id="PF00069">
    <property type="entry name" value="Pkinase"/>
    <property type="match status" value="1"/>
</dbReference>
<keyword evidence="6" id="KW-0812">Transmembrane</keyword>
<dbReference type="Gene3D" id="3.30.200.20">
    <property type="entry name" value="Phosphorylase Kinase, domain 1"/>
    <property type="match status" value="1"/>
</dbReference>
<evidence type="ECO:0000256" key="2">
    <source>
        <dbReference type="ARBA" id="ARBA00022741"/>
    </source>
</evidence>
<dbReference type="CDD" id="cd14014">
    <property type="entry name" value="STKc_PknB_like"/>
    <property type="match status" value="1"/>
</dbReference>
<protein>
    <submittedName>
        <fullName evidence="8">Serine/threonine protein kinase</fullName>
    </submittedName>
</protein>
<evidence type="ECO:0000259" key="7">
    <source>
        <dbReference type="PROSITE" id="PS50011"/>
    </source>
</evidence>
<evidence type="ECO:0000256" key="6">
    <source>
        <dbReference type="SAM" id="Phobius"/>
    </source>
</evidence>
<feature type="region of interest" description="Disordered" evidence="5">
    <location>
        <begin position="363"/>
        <end position="437"/>
    </location>
</feature>